<feature type="transmembrane region" description="Helical" evidence="7">
    <location>
        <begin position="157"/>
        <end position="181"/>
    </location>
</feature>
<dbReference type="GO" id="GO:0016020">
    <property type="term" value="C:membrane"/>
    <property type="evidence" value="ECO:0007669"/>
    <property type="project" value="UniProtKB-SubCell"/>
</dbReference>
<keyword evidence="4 7" id="KW-1133">Transmembrane helix</keyword>
<sequence length="589" mass="64968">MEGDKETEMDKHDMENAIHPQSSEPETPPPFLAQKAQRPKGGWRSVFYILGNESFERLASMSLIMNLPVYLKLKYNLYGVFLINVVSIWSGSCNILPLVGAFVAEKYLGRFRTLLLGCTASFLGMGMMTLTASIPQLRPSPCNSQSDCQQPDFGDLTFLFAALGLVAIGAGAIRPCCIAFGADQFQDITEKGRKRMQSFYNWWYLSFTATLIIALVGVIYVQSKVSWVVGLAIPTTCLALSVFIFLLGRKTYIRIEPQGSVYSNMAKVIVAALGKGHLARGDENRMPFYDPPLDESVPQVKKLAHTDRFRCLDRAAMIADPGELNDQGIAKNRWRLCSLQQVELLKSLVAIAPVWVSAILCFLAMDQQSVNGILQVFQMDQSMGPHFQIPPSWLPLWSMIVLSAWILIYEFVLPRASLRFSSKQWKRLTIGQRINIGIVMAILCMIIAGVVEGKRRSLALQNGSFVSPISVGYLLPQFALSGLIEAFAAIAVMELLTSHVPETLRTVGGAIFFLSLSVASYLTSAIVSAIHGLTGMNGKMPWVGGRDLNEGRLDYYYYVIAGLGVVNLAYFNLFAKKFLAGVGFGGEVV</sequence>
<name>A0A8B8MSY6_9MYRT</name>
<dbReference type="SUPFAM" id="SSF103473">
    <property type="entry name" value="MFS general substrate transporter"/>
    <property type="match status" value="1"/>
</dbReference>
<dbReference type="OrthoDB" id="8904098at2759"/>
<evidence type="ECO:0000313" key="8">
    <source>
        <dbReference type="Proteomes" id="UP000827889"/>
    </source>
</evidence>
<dbReference type="KEGG" id="rarg:115727161"/>
<feature type="transmembrane region" description="Helical" evidence="7">
    <location>
        <begin position="114"/>
        <end position="137"/>
    </location>
</feature>
<feature type="transmembrane region" description="Helical" evidence="7">
    <location>
        <begin position="393"/>
        <end position="413"/>
    </location>
</feature>
<evidence type="ECO:0000256" key="6">
    <source>
        <dbReference type="SAM" id="MobiDB-lite"/>
    </source>
</evidence>
<dbReference type="Proteomes" id="UP000827889">
    <property type="component" value="Chromosome 7"/>
</dbReference>
<accession>A0A8B8MSY6</accession>
<feature type="transmembrane region" description="Helical" evidence="7">
    <location>
        <begin position="508"/>
        <end position="535"/>
    </location>
</feature>
<reference evidence="9" key="1">
    <citation type="submission" date="2025-08" db="UniProtKB">
        <authorList>
            <consortium name="RefSeq"/>
        </authorList>
    </citation>
    <scope>IDENTIFICATION</scope>
    <source>
        <tissue evidence="9">Leaf</tissue>
    </source>
</reference>
<dbReference type="GO" id="GO:0022857">
    <property type="term" value="F:transmembrane transporter activity"/>
    <property type="evidence" value="ECO:0007669"/>
    <property type="project" value="InterPro"/>
</dbReference>
<dbReference type="RefSeq" id="XP_030513189.1">
    <property type="nucleotide sequence ID" value="XM_030657329.2"/>
</dbReference>
<evidence type="ECO:0000256" key="4">
    <source>
        <dbReference type="ARBA" id="ARBA00022989"/>
    </source>
</evidence>
<evidence type="ECO:0000256" key="5">
    <source>
        <dbReference type="ARBA" id="ARBA00023136"/>
    </source>
</evidence>
<comment type="similarity">
    <text evidence="2">Belongs to the major facilitator superfamily. Proton-dependent oligopeptide transporter (POT/PTR) (TC 2.A.17) family.</text>
</comment>
<gene>
    <name evidence="9" type="primary">LOC115727161</name>
</gene>
<keyword evidence="3 7" id="KW-0812">Transmembrane</keyword>
<feature type="region of interest" description="Disordered" evidence="6">
    <location>
        <begin position="1"/>
        <end position="38"/>
    </location>
</feature>
<evidence type="ECO:0000256" key="1">
    <source>
        <dbReference type="ARBA" id="ARBA00004141"/>
    </source>
</evidence>
<feature type="transmembrane region" description="Helical" evidence="7">
    <location>
        <begin position="75"/>
        <end position="102"/>
    </location>
</feature>
<dbReference type="InterPro" id="IPR000109">
    <property type="entry name" value="POT_fam"/>
</dbReference>
<evidence type="ECO:0000256" key="7">
    <source>
        <dbReference type="SAM" id="Phobius"/>
    </source>
</evidence>
<comment type="subcellular location">
    <subcellularLocation>
        <location evidence="1">Membrane</location>
        <topology evidence="1">Multi-pass membrane protein</topology>
    </subcellularLocation>
</comment>
<keyword evidence="8" id="KW-1185">Reference proteome</keyword>
<dbReference type="AlphaFoldDB" id="A0A8B8MSY6"/>
<feature type="compositionally biased region" description="Basic and acidic residues" evidence="6">
    <location>
        <begin position="1"/>
        <end position="16"/>
    </location>
</feature>
<feature type="transmembrane region" description="Helical" evidence="7">
    <location>
        <begin position="202"/>
        <end position="221"/>
    </location>
</feature>
<evidence type="ECO:0000313" key="9">
    <source>
        <dbReference type="RefSeq" id="XP_030513189.1"/>
    </source>
</evidence>
<feature type="transmembrane region" description="Helical" evidence="7">
    <location>
        <begin position="555"/>
        <end position="575"/>
    </location>
</feature>
<feature type="transmembrane region" description="Helical" evidence="7">
    <location>
        <begin position="471"/>
        <end position="496"/>
    </location>
</feature>
<feature type="transmembrane region" description="Helical" evidence="7">
    <location>
        <begin position="434"/>
        <end position="451"/>
    </location>
</feature>
<protein>
    <submittedName>
        <fullName evidence="9">Protein NRT1/ PTR FAMILY 2.8-like</fullName>
    </submittedName>
</protein>
<proteinExistence type="inferred from homology"/>
<evidence type="ECO:0000256" key="3">
    <source>
        <dbReference type="ARBA" id="ARBA00022692"/>
    </source>
</evidence>
<dbReference type="Gene3D" id="1.20.1250.20">
    <property type="entry name" value="MFS general substrate transporter like domains"/>
    <property type="match status" value="1"/>
</dbReference>
<organism evidence="8 9">
    <name type="scientific">Rhodamnia argentea</name>
    <dbReference type="NCBI Taxonomy" id="178133"/>
    <lineage>
        <taxon>Eukaryota</taxon>
        <taxon>Viridiplantae</taxon>
        <taxon>Streptophyta</taxon>
        <taxon>Embryophyta</taxon>
        <taxon>Tracheophyta</taxon>
        <taxon>Spermatophyta</taxon>
        <taxon>Magnoliopsida</taxon>
        <taxon>eudicotyledons</taxon>
        <taxon>Gunneridae</taxon>
        <taxon>Pentapetalae</taxon>
        <taxon>rosids</taxon>
        <taxon>malvids</taxon>
        <taxon>Myrtales</taxon>
        <taxon>Myrtaceae</taxon>
        <taxon>Myrtoideae</taxon>
        <taxon>Myrteae</taxon>
        <taxon>Australasian group</taxon>
        <taxon>Rhodamnia</taxon>
    </lineage>
</organism>
<dbReference type="InterPro" id="IPR036259">
    <property type="entry name" value="MFS_trans_sf"/>
</dbReference>
<dbReference type="PANTHER" id="PTHR11654">
    <property type="entry name" value="OLIGOPEPTIDE TRANSPORTER-RELATED"/>
    <property type="match status" value="1"/>
</dbReference>
<dbReference type="Pfam" id="PF00854">
    <property type="entry name" value="PTR2"/>
    <property type="match status" value="1"/>
</dbReference>
<dbReference type="GeneID" id="115727161"/>
<feature type="transmembrane region" description="Helical" evidence="7">
    <location>
        <begin position="344"/>
        <end position="365"/>
    </location>
</feature>
<feature type="transmembrane region" description="Helical" evidence="7">
    <location>
        <begin position="227"/>
        <end position="248"/>
    </location>
</feature>
<keyword evidence="5 7" id="KW-0472">Membrane</keyword>
<evidence type="ECO:0000256" key="2">
    <source>
        <dbReference type="ARBA" id="ARBA00005982"/>
    </source>
</evidence>